<dbReference type="Proteomes" id="UP000838756">
    <property type="component" value="Unassembled WGS sequence"/>
</dbReference>
<name>A0A8S4QL87_9NEOP</name>
<dbReference type="Pfam" id="PF11838">
    <property type="entry name" value="ERAP1_C"/>
    <property type="match status" value="1"/>
</dbReference>
<proteinExistence type="predicted"/>
<evidence type="ECO:0000313" key="2">
    <source>
        <dbReference type="EMBL" id="CAH2209154.1"/>
    </source>
</evidence>
<evidence type="ECO:0000259" key="1">
    <source>
        <dbReference type="Pfam" id="PF11838"/>
    </source>
</evidence>
<dbReference type="AlphaFoldDB" id="A0A8S4QL87"/>
<dbReference type="EMBL" id="CAKXAJ010005503">
    <property type="protein sequence ID" value="CAH2209154.1"/>
    <property type="molecule type" value="Genomic_DNA"/>
</dbReference>
<evidence type="ECO:0000313" key="3">
    <source>
        <dbReference type="Proteomes" id="UP000838756"/>
    </source>
</evidence>
<sequence length="64" mass="7075">LTIVAETGVNPNVRRHVFCQGVLNGGLNEWQFLYLRRLASNNQADQSAMLRSLGCTTNEQAVQA</sequence>
<protein>
    <submittedName>
        <fullName evidence="2">Jg19 protein</fullName>
    </submittedName>
</protein>
<dbReference type="InterPro" id="IPR024571">
    <property type="entry name" value="ERAP1-like_C_dom"/>
</dbReference>
<feature type="non-terminal residue" evidence="2">
    <location>
        <position position="64"/>
    </location>
</feature>
<organism evidence="2 3">
    <name type="scientific">Pararge aegeria aegeria</name>
    <dbReference type="NCBI Taxonomy" id="348720"/>
    <lineage>
        <taxon>Eukaryota</taxon>
        <taxon>Metazoa</taxon>
        <taxon>Ecdysozoa</taxon>
        <taxon>Arthropoda</taxon>
        <taxon>Hexapoda</taxon>
        <taxon>Insecta</taxon>
        <taxon>Pterygota</taxon>
        <taxon>Neoptera</taxon>
        <taxon>Endopterygota</taxon>
        <taxon>Lepidoptera</taxon>
        <taxon>Glossata</taxon>
        <taxon>Ditrysia</taxon>
        <taxon>Papilionoidea</taxon>
        <taxon>Nymphalidae</taxon>
        <taxon>Satyrinae</taxon>
        <taxon>Satyrini</taxon>
        <taxon>Parargina</taxon>
        <taxon>Pararge</taxon>
    </lineage>
</organism>
<feature type="domain" description="ERAP1-like C-terminal" evidence="1">
    <location>
        <begin position="7"/>
        <end position="63"/>
    </location>
</feature>
<keyword evidence="3" id="KW-1185">Reference proteome</keyword>
<gene>
    <name evidence="2" type="primary">jg19</name>
    <name evidence="2" type="ORF">PAEG_LOCUS1556</name>
</gene>
<accession>A0A8S4QL87</accession>
<feature type="non-terminal residue" evidence="2">
    <location>
        <position position="1"/>
    </location>
</feature>
<comment type="caution">
    <text evidence="2">The sequence shown here is derived from an EMBL/GenBank/DDBJ whole genome shotgun (WGS) entry which is preliminary data.</text>
</comment>
<dbReference type="Gene3D" id="1.25.50.20">
    <property type="match status" value="1"/>
</dbReference>
<reference evidence="2" key="1">
    <citation type="submission" date="2022-03" db="EMBL/GenBank/DDBJ databases">
        <authorList>
            <person name="Lindestad O."/>
        </authorList>
    </citation>
    <scope>NUCLEOTIDE SEQUENCE</scope>
</reference>
<dbReference type="OrthoDB" id="510539at2759"/>